<dbReference type="SUPFAM" id="SSF81324">
    <property type="entry name" value="Voltage-gated potassium channels"/>
    <property type="match status" value="1"/>
</dbReference>
<keyword evidence="4" id="KW-1185">Reference proteome</keyword>
<evidence type="ECO:0000313" key="3">
    <source>
        <dbReference type="EMBL" id="KAJ0388837.1"/>
    </source>
</evidence>
<dbReference type="Gene3D" id="1.10.287.70">
    <property type="match status" value="1"/>
</dbReference>
<dbReference type="AlphaFoldDB" id="A0AAD5L7A6"/>
<accession>A0AAD5L7A6</accession>
<gene>
    <name evidence="3" type="ORF">P43SY_010226</name>
</gene>
<comment type="caution">
    <text evidence="3">The sequence shown here is derived from an EMBL/GenBank/DDBJ whole genome shotgun (WGS) entry which is preliminary data.</text>
</comment>
<keyword evidence="1" id="KW-0812">Transmembrane</keyword>
<dbReference type="InterPro" id="IPR013099">
    <property type="entry name" value="K_chnl_dom"/>
</dbReference>
<protein>
    <recommendedName>
        <fullName evidence="2">Potassium channel domain-containing protein</fullName>
    </recommendedName>
</protein>
<reference evidence="3" key="1">
    <citation type="submission" date="2021-12" db="EMBL/GenBank/DDBJ databases">
        <title>Prjna785345.</title>
        <authorList>
            <person name="Rujirawat T."/>
            <person name="Krajaejun T."/>
        </authorList>
    </citation>
    <scope>NUCLEOTIDE SEQUENCE</scope>
    <source>
        <strain evidence="3">Pi057C3</strain>
    </source>
</reference>
<feature type="transmembrane region" description="Helical" evidence="1">
    <location>
        <begin position="85"/>
        <end position="107"/>
    </location>
</feature>
<keyword evidence="1" id="KW-1133">Transmembrane helix</keyword>
<dbReference type="PANTHER" id="PTHR10153">
    <property type="entry name" value="SMALL CONDUCTANCE CALCIUM-ACTIVATED POTASSIUM CHANNEL"/>
    <property type="match status" value="1"/>
</dbReference>
<dbReference type="Proteomes" id="UP001209570">
    <property type="component" value="Unassembled WGS sequence"/>
</dbReference>
<evidence type="ECO:0000259" key="2">
    <source>
        <dbReference type="Pfam" id="PF07885"/>
    </source>
</evidence>
<feature type="transmembrane region" description="Helical" evidence="1">
    <location>
        <begin position="25"/>
        <end position="46"/>
    </location>
</feature>
<sequence>MGTLHHVDTQSPVFAAKCFLRAHPFQVLAVAFLATLVLSSYALAILEAPVNPSLAPLWNAAWLVVLTMGTIGYGDLTATTLGGQVVLIVGGMVAGILLFGVLVRIAVHVRA</sequence>
<organism evidence="3 4">
    <name type="scientific">Pythium insidiosum</name>
    <name type="common">Pythiosis disease agent</name>
    <dbReference type="NCBI Taxonomy" id="114742"/>
    <lineage>
        <taxon>Eukaryota</taxon>
        <taxon>Sar</taxon>
        <taxon>Stramenopiles</taxon>
        <taxon>Oomycota</taxon>
        <taxon>Peronosporomycetes</taxon>
        <taxon>Pythiales</taxon>
        <taxon>Pythiaceae</taxon>
        <taxon>Pythium</taxon>
    </lineage>
</organism>
<dbReference type="GO" id="GO:0016286">
    <property type="term" value="F:small conductance calcium-activated potassium channel activity"/>
    <property type="evidence" value="ECO:0007669"/>
    <property type="project" value="InterPro"/>
</dbReference>
<dbReference type="InterPro" id="IPR015449">
    <property type="entry name" value="K_chnl_Ca-activ_SK"/>
</dbReference>
<feature type="transmembrane region" description="Helical" evidence="1">
    <location>
        <begin position="53"/>
        <end position="73"/>
    </location>
</feature>
<evidence type="ECO:0000313" key="4">
    <source>
        <dbReference type="Proteomes" id="UP001209570"/>
    </source>
</evidence>
<feature type="domain" description="Potassium channel" evidence="2">
    <location>
        <begin position="52"/>
        <end position="106"/>
    </location>
</feature>
<dbReference type="GO" id="GO:0016020">
    <property type="term" value="C:membrane"/>
    <property type="evidence" value="ECO:0007669"/>
    <property type="project" value="InterPro"/>
</dbReference>
<evidence type="ECO:0000256" key="1">
    <source>
        <dbReference type="SAM" id="Phobius"/>
    </source>
</evidence>
<dbReference type="Pfam" id="PF07885">
    <property type="entry name" value="Ion_trans_2"/>
    <property type="match status" value="1"/>
</dbReference>
<dbReference type="EMBL" id="JAKCXM010006180">
    <property type="protein sequence ID" value="KAJ0388837.1"/>
    <property type="molecule type" value="Genomic_DNA"/>
</dbReference>
<proteinExistence type="predicted"/>
<keyword evidence="1" id="KW-0472">Membrane</keyword>
<name>A0AAD5L7A6_PYTIN</name>